<reference evidence="1" key="2">
    <citation type="journal article" date="2022" name="New Phytol.">
        <title>Evolutionary transition to the ectomycorrhizal habit in the genomes of a hyperdiverse lineage of mushroom-forming fungi.</title>
        <authorList>
            <person name="Looney B."/>
            <person name="Miyauchi S."/>
            <person name="Morin E."/>
            <person name="Drula E."/>
            <person name="Courty P.E."/>
            <person name="Kohler A."/>
            <person name="Kuo A."/>
            <person name="LaButti K."/>
            <person name="Pangilinan J."/>
            <person name="Lipzen A."/>
            <person name="Riley R."/>
            <person name="Andreopoulos W."/>
            <person name="He G."/>
            <person name="Johnson J."/>
            <person name="Nolan M."/>
            <person name="Tritt A."/>
            <person name="Barry K.W."/>
            <person name="Grigoriev I.V."/>
            <person name="Nagy L.G."/>
            <person name="Hibbett D."/>
            <person name="Henrissat B."/>
            <person name="Matheny P.B."/>
            <person name="Labbe J."/>
            <person name="Martin F.M."/>
        </authorList>
    </citation>
    <scope>NUCLEOTIDE SEQUENCE</scope>
    <source>
        <strain evidence="1">FP105234-sp</strain>
    </source>
</reference>
<organism evidence="1 2">
    <name type="scientific">Auriscalpium vulgare</name>
    <dbReference type="NCBI Taxonomy" id="40419"/>
    <lineage>
        <taxon>Eukaryota</taxon>
        <taxon>Fungi</taxon>
        <taxon>Dikarya</taxon>
        <taxon>Basidiomycota</taxon>
        <taxon>Agaricomycotina</taxon>
        <taxon>Agaricomycetes</taxon>
        <taxon>Russulales</taxon>
        <taxon>Auriscalpiaceae</taxon>
        <taxon>Auriscalpium</taxon>
    </lineage>
</organism>
<evidence type="ECO:0000313" key="1">
    <source>
        <dbReference type="EMBL" id="KAI0043839.1"/>
    </source>
</evidence>
<comment type="caution">
    <text evidence="1">The sequence shown here is derived from an EMBL/GenBank/DDBJ whole genome shotgun (WGS) entry which is preliminary data.</text>
</comment>
<reference evidence="1" key="1">
    <citation type="submission" date="2021-02" db="EMBL/GenBank/DDBJ databases">
        <authorList>
            <consortium name="DOE Joint Genome Institute"/>
            <person name="Ahrendt S."/>
            <person name="Looney B.P."/>
            <person name="Miyauchi S."/>
            <person name="Morin E."/>
            <person name="Drula E."/>
            <person name="Courty P.E."/>
            <person name="Chicoki N."/>
            <person name="Fauchery L."/>
            <person name="Kohler A."/>
            <person name="Kuo A."/>
            <person name="Labutti K."/>
            <person name="Pangilinan J."/>
            <person name="Lipzen A."/>
            <person name="Riley R."/>
            <person name="Andreopoulos W."/>
            <person name="He G."/>
            <person name="Johnson J."/>
            <person name="Barry K.W."/>
            <person name="Grigoriev I.V."/>
            <person name="Nagy L."/>
            <person name="Hibbett D."/>
            <person name="Henrissat B."/>
            <person name="Matheny P.B."/>
            <person name="Labbe J."/>
            <person name="Martin F."/>
        </authorList>
    </citation>
    <scope>NUCLEOTIDE SEQUENCE</scope>
    <source>
        <strain evidence="1">FP105234-sp</strain>
    </source>
</reference>
<proteinExistence type="predicted"/>
<accession>A0ACB8RHX1</accession>
<sequence length="299" mass="32348">MPRAKPAALRPPRRSARLAQHRIASGDLKPRPTAAKRCETAKRHATAAKRRQTKKPPTVAKRLPTTAKPAAKPATKPTAIPRVLVAEDYADWEPVLVDAPFAADEPTSEEVEAFNGLLLCDLEDEVMFGDPSRFGPARLFVLDPDRGMLRIEDYGWHSGPGLPPTMTVSTSDTASLETAESYSCLSLSTPTSIMTASTSDTASHSPFTLDSPDAYPCDAYPCDAAVLSSPFNLNSPPASPPCDDDSVFRPAQARHRDGRRKSIASPFGMTPSPPCSVHSPRLRPEDRPLELARTRKSIG</sequence>
<dbReference type="EMBL" id="MU276002">
    <property type="protein sequence ID" value="KAI0043839.1"/>
    <property type="molecule type" value="Genomic_DNA"/>
</dbReference>
<evidence type="ECO:0000313" key="2">
    <source>
        <dbReference type="Proteomes" id="UP000814033"/>
    </source>
</evidence>
<gene>
    <name evidence="1" type="ORF">FA95DRAFT_1609021</name>
</gene>
<protein>
    <submittedName>
        <fullName evidence="1">Uncharacterized protein</fullName>
    </submittedName>
</protein>
<dbReference type="Proteomes" id="UP000814033">
    <property type="component" value="Unassembled WGS sequence"/>
</dbReference>
<name>A0ACB8RHX1_9AGAM</name>
<keyword evidence="2" id="KW-1185">Reference proteome</keyword>